<accession>A0ACC2WI56</accession>
<name>A0ACC2WI56_9TREE</name>
<proteinExistence type="predicted"/>
<protein>
    <submittedName>
        <fullName evidence="1">Uncharacterized protein</fullName>
    </submittedName>
</protein>
<reference evidence="1" key="1">
    <citation type="submission" date="2023-04" db="EMBL/GenBank/DDBJ databases">
        <title>Draft Genome sequencing of Naganishia species isolated from polar environments using Oxford Nanopore Technology.</title>
        <authorList>
            <person name="Leo P."/>
            <person name="Venkateswaran K."/>
        </authorList>
    </citation>
    <scope>NUCLEOTIDE SEQUENCE</scope>
    <source>
        <strain evidence="1">MNA-CCFEE 5261</strain>
    </source>
</reference>
<organism evidence="1 2">
    <name type="scientific">Naganishia cerealis</name>
    <dbReference type="NCBI Taxonomy" id="610337"/>
    <lineage>
        <taxon>Eukaryota</taxon>
        <taxon>Fungi</taxon>
        <taxon>Dikarya</taxon>
        <taxon>Basidiomycota</taxon>
        <taxon>Agaricomycotina</taxon>
        <taxon>Tremellomycetes</taxon>
        <taxon>Filobasidiales</taxon>
        <taxon>Filobasidiaceae</taxon>
        <taxon>Naganishia</taxon>
    </lineage>
</organism>
<evidence type="ECO:0000313" key="1">
    <source>
        <dbReference type="EMBL" id="KAJ9110864.1"/>
    </source>
</evidence>
<evidence type="ECO:0000313" key="2">
    <source>
        <dbReference type="Proteomes" id="UP001241377"/>
    </source>
</evidence>
<dbReference type="Proteomes" id="UP001241377">
    <property type="component" value="Unassembled WGS sequence"/>
</dbReference>
<gene>
    <name evidence="1" type="ORF">QFC19_001373</name>
</gene>
<dbReference type="EMBL" id="JASBWR010000010">
    <property type="protein sequence ID" value="KAJ9110864.1"/>
    <property type="molecule type" value="Genomic_DNA"/>
</dbReference>
<comment type="caution">
    <text evidence="1">The sequence shown here is derived from an EMBL/GenBank/DDBJ whole genome shotgun (WGS) entry which is preliminary data.</text>
</comment>
<keyword evidence="2" id="KW-1185">Reference proteome</keyword>
<sequence length="468" mass="51552">MCAEPLPRLYAHCPARPVPCSLPAIGPDTRTNPYIAVIVVIPAPLRTEDARKLEALQRLRQRWDQAFPRWVPHLTLIPPFAVPPPEKLGGSSQSIGAETLDEVEPQPSRQGERQESDLPVQPRAETFSEDAHFRSREAEPSGLVVTAHQVSSALSNVSDILTRVCSIVPELELRLNQVGTFKLREYTNVHLRPRSEPNGDPAPLTTLHTQLVDALPEYILQPEGRRKALHHGLPARTQNNLHQAFSTNSSGADIRMNRSARRRLARDELGGCTSSPQFGNQPAERTDGDSTSAGLEPKGEAQPRETASVQLELADFSEPAIVKEEKTTTCPLSAEHNPIATTEDTQFPPHVLSALGSSMTDQQDSQNTARTRGKGRRRKFQPHMSVGQARGYRQCRALERMIRENVLRGGTVEEGGVEQGVLCRVDKVYLLTKPQGKSGPYEVFKVVPLASPSMTEETEVSRSDTVGI</sequence>